<evidence type="ECO:0000259" key="22">
    <source>
        <dbReference type="PROSITE" id="PS50113"/>
    </source>
</evidence>
<dbReference type="Gene3D" id="3.40.190.10">
    <property type="entry name" value="Periplasmic binding protein-like II"/>
    <property type="match status" value="2"/>
</dbReference>
<feature type="domain" description="Histidine kinase" evidence="19">
    <location>
        <begin position="457"/>
        <end position="677"/>
    </location>
</feature>
<keyword evidence="9 24" id="KW-0418">Kinase</keyword>
<dbReference type="Pfam" id="PF01627">
    <property type="entry name" value="Hpt"/>
    <property type="match status" value="1"/>
</dbReference>
<dbReference type="PROSITE" id="PS50894">
    <property type="entry name" value="HPT"/>
    <property type="match status" value="1"/>
</dbReference>
<evidence type="ECO:0000256" key="2">
    <source>
        <dbReference type="ARBA" id="ARBA00004651"/>
    </source>
</evidence>
<dbReference type="Pfam" id="PF00512">
    <property type="entry name" value="HisKA"/>
    <property type="match status" value="1"/>
</dbReference>
<keyword evidence="6" id="KW-0808">Transferase</keyword>
<evidence type="ECO:0000259" key="20">
    <source>
        <dbReference type="PROSITE" id="PS50110"/>
    </source>
</evidence>
<dbReference type="SUPFAM" id="SSF55874">
    <property type="entry name" value="ATPase domain of HSP90 chaperone/DNA topoisomerase II/histidine kinase"/>
    <property type="match status" value="1"/>
</dbReference>
<evidence type="ECO:0000256" key="16">
    <source>
        <dbReference type="PROSITE-ProRule" id="PRU00110"/>
    </source>
</evidence>
<reference evidence="25" key="1">
    <citation type="submission" date="2017-04" db="EMBL/GenBank/DDBJ databases">
        <authorList>
            <person name="Varghese N."/>
            <person name="Submissions S."/>
        </authorList>
    </citation>
    <scope>NUCLEOTIDE SEQUENCE [LARGE SCALE GENOMIC DNA]</scope>
    <source>
        <strain evidence="25">USBA 82</strain>
    </source>
</reference>
<dbReference type="AlphaFoldDB" id="A0A1X7ILK8"/>
<feature type="transmembrane region" description="Helical" evidence="18">
    <location>
        <begin position="275"/>
        <end position="298"/>
    </location>
</feature>
<gene>
    <name evidence="24" type="ORF">SAMN06275492_10342</name>
</gene>
<feature type="domain" description="PAC" evidence="22">
    <location>
        <begin position="394"/>
        <end position="446"/>
    </location>
</feature>
<dbReference type="InterPro" id="IPR003594">
    <property type="entry name" value="HATPase_dom"/>
</dbReference>
<keyword evidence="11 18" id="KW-1133">Transmembrane helix</keyword>
<dbReference type="Gene3D" id="1.10.287.130">
    <property type="match status" value="1"/>
</dbReference>
<evidence type="ECO:0000256" key="4">
    <source>
        <dbReference type="ARBA" id="ARBA00022475"/>
    </source>
</evidence>
<dbReference type="EC" id="2.7.13.3" evidence="3"/>
<dbReference type="Pfam" id="PF00497">
    <property type="entry name" value="SBP_bac_3"/>
    <property type="match status" value="1"/>
</dbReference>
<evidence type="ECO:0000256" key="6">
    <source>
        <dbReference type="ARBA" id="ARBA00022679"/>
    </source>
</evidence>
<feature type="modified residue" description="Phosphohistidine" evidence="16">
    <location>
        <position position="890"/>
    </location>
</feature>
<evidence type="ECO:0000256" key="15">
    <source>
        <dbReference type="ARBA" id="ARBA00068150"/>
    </source>
</evidence>
<dbReference type="Gene3D" id="3.30.450.20">
    <property type="entry name" value="PAS domain"/>
    <property type="match status" value="1"/>
</dbReference>
<dbReference type="PROSITE" id="PS50113">
    <property type="entry name" value="PAC"/>
    <property type="match status" value="1"/>
</dbReference>
<dbReference type="CDD" id="cd17546">
    <property type="entry name" value="REC_hyHK_CKI1_RcsC-like"/>
    <property type="match status" value="1"/>
</dbReference>
<comment type="subunit">
    <text evidence="14">At low DSF concentrations, interacts with RpfF.</text>
</comment>
<evidence type="ECO:0000256" key="13">
    <source>
        <dbReference type="ARBA" id="ARBA00023136"/>
    </source>
</evidence>
<feature type="domain" description="Response regulatory" evidence="20">
    <location>
        <begin position="701"/>
        <end position="818"/>
    </location>
</feature>
<dbReference type="EMBL" id="FXBB01000003">
    <property type="protein sequence ID" value="SMG15473.1"/>
    <property type="molecule type" value="Genomic_DNA"/>
</dbReference>
<dbReference type="SUPFAM" id="SSF53850">
    <property type="entry name" value="Periplasmic binding protein-like II"/>
    <property type="match status" value="1"/>
</dbReference>
<feature type="domain" description="PAS" evidence="21">
    <location>
        <begin position="319"/>
        <end position="390"/>
    </location>
</feature>
<evidence type="ECO:0000256" key="17">
    <source>
        <dbReference type="PROSITE-ProRule" id="PRU00169"/>
    </source>
</evidence>
<proteinExistence type="predicted"/>
<evidence type="ECO:0000256" key="12">
    <source>
        <dbReference type="ARBA" id="ARBA00023012"/>
    </source>
</evidence>
<name>A0A1X7ILK8_9BACT</name>
<keyword evidence="25" id="KW-1185">Reference proteome</keyword>
<dbReference type="SUPFAM" id="SSF52172">
    <property type="entry name" value="CheY-like"/>
    <property type="match status" value="1"/>
</dbReference>
<dbReference type="RefSeq" id="WP_159448204.1">
    <property type="nucleotide sequence ID" value="NZ_FXBB01000003.1"/>
</dbReference>
<dbReference type="InterPro" id="IPR013656">
    <property type="entry name" value="PAS_4"/>
</dbReference>
<accession>A0A1X7ILK8</accession>
<protein>
    <recommendedName>
        <fullName evidence="15">Sensory/regulatory protein RpfC</fullName>
        <ecNumber evidence="3">2.7.13.3</ecNumber>
    </recommendedName>
</protein>
<keyword evidence="7 18" id="KW-0812">Transmembrane</keyword>
<evidence type="ECO:0000259" key="23">
    <source>
        <dbReference type="PROSITE" id="PS50894"/>
    </source>
</evidence>
<dbReference type="CDD" id="cd00130">
    <property type="entry name" value="PAS"/>
    <property type="match status" value="1"/>
</dbReference>
<evidence type="ECO:0000256" key="5">
    <source>
        <dbReference type="ARBA" id="ARBA00022553"/>
    </source>
</evidence>
<dbReference type="SUPFAM" id="SSF47384">
    <property type="entry name" value="Homodimeric domain of signal transducing histidine kinase"/>
    <property type="match status" value="1"/>
</dbReference>
<dbReference type="PROSITE" id="PS50110">
    <property type="entry name" value="RESPONSE_REGULATORY"/>
    <property type="match status" value="1"/>
</dbReference>
<dbReference type="Proteomes" id="UP000193355">
    <property type="component" value="Unassembled WGS sequence"/>
</dbReference>
<dbReference type="FunFam" id="1.10.287.130:FF:000002">
    <property type="entry name" value="Two-component osmosensing histidine kinase"/>
    <property type="match status" value="1"/>
</dbReference>
<dbReference type="SMART" id="SM00388">
    <property type="entry name" value="HisKA"/>
    <property type="match status" value="1"/>
</dbReference>
<dbReference type="CDD" id="cd00088">
    <property type="entry name" value="HPT"/>
    <property type="match status" value="1"/>
</dbReference>
<dbReference type="InterPro" id="IPR003661">
    <property type="entry name" value="HisK_dim/P_dom"/>
</dbReference>
<evidence type="ECO:0000256" key="18">
    <source>
        <dbReference type="SAM" id="Phobius"/>
    </source>
</evidence>
<sequence length="946" mass="104881">MFGIFRYKNGALALALALCLLWLLFPPMARSQPLVELTQEERDYLDQLGPVLMCVDPDWEPYEKLSQEGVYSGIAADLIGLISRSIGVSIDVVPTASWPDSIARVKSGDADVLAFLNRTDDRAKWLLFTESYFTDPNVFITREDHDFISDPARLTNEMVVLPKGTGVEEVIRRNYPDLNILLVDTEAEAFSMVSRKKADMTVRSLAVAAYTIRKEGYFNLKVAGELSLYTNHFRMAVVKSQPMLRDILDKGVSTVTPRDVQEAFNRHVSITVQSVVNYGLLVRVSLAFLTLFTLGLFFHLKLRRLNRVLADRQRKLEAVGAHLRLVIDTVPHYIFARDRDGRMLLCNRSAADALRLDQDDIIGKKVLDYRASEEEVEFYFQADRQVIDSGLYLFIPQERIVRKDGSMGWFQVIKIPYVNPDWGVPAVLGVATDITDLLEAKAQAEAASEAKSSFLANMSHEIRTPMNGVIGMADLLLTTSLDDEQRRYARTVKGSASALLTLLNDVLDISKIEAGRLELETVDFRLGEFLDEICPLFELSAKAKGISFSVNLDEDVPKVVKGDPTRLRQILANLLSNGIKFTARGSVSLSVSVKERSDPPVISFLVEDSGIGVPQDKMDRLFKTFSQVDSATNRRYGGSGLGLAISRELVEMMGGSIDVESVEGQGTAFTVDIPMAIGKEALCISPSESIGLPPTSGGHPRLLLVEDIPTNVEVAKGILGKIGVNCDVAFNGQEALDALKLQDYDLVLMDVQMPVMDGIEATRAIRASEPSHRRIPIVAMTAHSMAGDRERFFLAGMDDHLAKPVTLESLARVLGRWFPSLSVPEPTETTEVEDTLSPWDSQGFFRRLMGDVDQAMEIMGRFMEDLPRKIRSMGRAHSEGKFDELRSMAHGLKGAASSVGAEPLRQAAYSLEKGDVSSLGGLLEELVIQHDKLREAYENEKDTYSR</sequence>
<dbReference type="SUPFAM" id="SSF47226">
    <property type="entry name" value="Histidine-containing phosphotransfer domain, HPT domain"/>
    <property type="match status" value="1"/>
</dbReference>
<dbReference type="PROSITE" id="PS50112">
    <property type="entry name" value="PAS"/>
    <property type="match status" value="1"/>
</dbReference>
<evidence type="ECO:0000256" key="11">
    <source>
        <dbReference type="ARBA" id="ARBA00022989"/>
    </source>
</evidence>
<comment type="subcellular location">
    <subcellularLocation>
        <location evidence="2">Cell membrane</location>
        <topology evidence="2">Multi-pass membrane protein</topology>
    </subcellularLocation>
</comment>
<evidence type="ECO:0000256" key="14">
    <source>
        <dbReference type="ARBA" id="ARBA00064003"/>
    </source>
</evidence>
<dbReference type="FunFam" id="3.30.565.10:FF:000010">
    <property type="entry name" value="Sensor histidine kinase RcsC"/>
    <property type="match status" value="1"/>
</dbReference>
<dbReference type="InterPro" id="IPR036890">
    <property type="entry name" value="HATPase_C_sf"/>
</dbReference>
<dbReference type="InterPro" id="IPR000700">
    <property type="entry name" value="PAS-assoc_C"/>
</dbReference>
<dbReference type="InterPro" id="IPR000014">
    <property type="entry name" value="PAS"/>
</dbReference>
<dbReference type="PRINTS" id="PR00344">
    <property type="entry name" value="BCTRLSENSOR"/>
</dbReference>
<dbReference type="SMART" id="SM00387">
    <property type="entry name" value="HATPase_c"/>
    <property type="match status" value="1"/>
</dbReference>
<dbReference type="OrthoDB" id="187at2"/>
<dbReference type="InterPro" id="IPR036097">
    <property type="entry name" value="HisK_dim/P_sf"/>
</dbReference>
<keyword evidence="4" id="KW-1003">Cell membrane</keyword>
<dbReference type="InterPro" id="IPR036641">
    <property type="entry name" value="HPT_dom_sf"/>
</dbReference>
<dbReference type="Pfam" id="PF00072">
    <property type="entry name" value="Response_reg"/>
    <property type="match status" value="1"/>
</dbReference>
<dbReference type="CDD" id="cd13708">
    <property type="entry name" value="PBP2_BvgS_like_1"/>
    <property type="match status" value="1"/>
</dbReference>
<dbReference type="SMART" id="SM00062">
    <property type="entry name" value="PBPb"/>
    <property type="match status" value="1"/>
</dbReference>
<dbReference type="InterPro" id="IPR035965">
    <property type="entry name" value="PAS-like_dom_sf"/>
</dbReference>
<dbReference type="InterPro" id="IPR011006">
    <property type="entry name" value="CheY-like_superfamily"/>
</dbReference>
<evidence type="ECO:0000256" key="8">
    <source>
        <dbReference type="ARBA" id="ARBA00022741"/>
    </source>
</evidence>
<dbReference type="STRING" id="561720.SAMN06275492_10342"/>
<evidence type="ECO:0000256" key="7">
    <source>
        <dbReference type="ARBA" id="ARBA00022692"/>
    </source>
</evidence>
<dbReference type="PROSITE" id="PS50109">
    <property type="entry name" value="HIS_KIN"/>
    <property type="match status" value="1"/>
</dbReference>
<keyword evidence="5 17" id="KW-0597">Phosphoprotein</keyword>
<evidence type="ECO:0000313" key="24">
    <source>
        <dbReference type="EMBL" id="SMG15473.1"/>
    </source>
</evidence>
<dbReference type="InterPro" id="IPR001638">
    <property type="entry name" value="Solute-binding_3/MltF_N"/>
</dbReference>
<dbReference type="InterPro" id="IPR005467">
    <property type="entry name" value="His_kinase_dom"/>
</dbReference>
<evidence type="ECO:0000256" key="3">
    <source>
        <dbReference type="ARBA" id="ARBA00012438"/>
    </source>
</evidence>
<dbReference type="Pfam" id="PF02518">
    <property type="entry name" value="HATPase_c"/>
    <property type="match status" value="1"/>
</dbReference>
<dbReference type="CDD" id="cd00082">
    <property type="entry name" value="HisKA"/>
    <property type="match status" value="1"/>
</dbReference>
<evidence type="ECO:0000256" key="9">
    <source>
        <dbReference type="ARBA" id="ARBA00022777"/>
    </source>
</evidence>
<dbReference type="PANTHER" id="PTHR45339">
    <property type="entry name" value="HYBRID SIGNAL TRANSDUCTION HISTIDINE KINASE J"/>
    <property type="match status" value="1"/>
</dbReference>
<organism evidence="24 25">
    <name type="scientific">Dethiosulfovibrio salsuginis</name>
    <dbReference type="NCBI Taxonomy" id="561720"/>
    <lineage>
        <taxon>Bacteria</taxon>
        <taxon>Thermotogati</taxon>
        <taxon>Synergistota</taxon>
        <taxon>Synergistia</taxon>
        <taxon>Synergistales</taxon>
        <taxon>Dethiosulfovibrionaceae</taxon>
        <taxon>Dethiosulfovibrio</taxon>
    </lineage>
</organism>
<dbReference type="CDD" id="cd16922">
    <property type="entry name" value="HATPase_EvgS-ArcB-TorS-like"/>
    <property type="match status" value="1"/>
</dbReference>
<dbReference type="SMART" id="SM00091">
    <property type="entry name" value="PAS"/>
    <property type="match status" value="1"/>
</dbReference>
<evidence type="ECO:0000256" key="10">
    <source>
        <dbReference type="ARBA" id="ARBA00022840"/>
    </source>
</evidence>
<keyword evidence="10" id="KW-0067">ATP-binding</keyword>
<evidence type="ECO:0000259" key="19">
    <source>
        <dbReference type="PROSITE" id="PS50109"/>
    </source>
</evidence>
<dbReference type="SUPFAM" id="SSF55785">
    <property type="entry name" value="PYP-like sensor domain (PAS domain)"/>
    <property type="match status" value="1"/>
</dbReference>
<dbReference type="SMART" id="SM00448">
    <property type="entry name" value="REC"/>
    <property type="match status" value="1"/>
</dbReference>
<dbReference type="GO" id="GO:0000155">
    <property type="term" value="F:phosphorelay sensor kinase activity"/>
    <property type="evidence" value="ECO:0007669"/>
    <property type="project" value="InterPro"/>
</dbReference>
<keyword evidence="13 18" id="KW-0472">Membrane</keyword>
<dbReference type="NCBIfam" id="TIGR00229">
    <property type="entry name" value="sensory_box"/>
    <property type="match status" value="1"/>
</dbReference>
<keyword evidence="12" id="KW-0902">Two-component regulatory system</keyword>
<feature type="modified residue" description="4-aspartylphosphate" evidence="17">
    <location>
        <position position="750"/>
    </location>
</feature>
<dbReference type="Gene3D" id="1.20.120.160">
    <property type="entry name" value="HPT domain"/>
    <property type="match status" value="1"/>
</dbReference>
<dbReference type="InterPro" id="IPR008207">
    <property type="entry name" value="Sig_transdc_His_kin_Hpt_dom"/>
</dbReference>
<feature type="domain" description="HPt" evidence="23">
    <location>
        <begin position="851"/>
        <end position="940"/>
    </location>
</feature>
<dbReference type="Pfam" id="PF08448">
    <property type="entry name" value="PAS_4"/>
    <property type="match status" value="1"/>
</dbReference>
<dbReference type="Gene3D" id="3.30.565.10">
    <property type="entry name" value="Histidine kinase-like ATPase, C-terminal domain"/>
    <property type="match status" value="1"/>
</dbReference>
<dbReference type="PANTHER" id="PTHR45339:SF1">
    <property type="entry name" value="HYBRID SIGNAL TRANSDUCTION HISTIDINE KINASE J"/>
    <property type="match status" value="1"/>
</dbReference>
<evidence type="ECO:0000256" key="1">
    <source>
        <dbReference type="ARBA" id="ARBA00000085"/>
    </source>
</evidence>
<dbReference type="InterPro" id="IPR001789">
    <property type="entry name" value="Sig_transdc_resp-reg_receiver"/>
</dbReference>
<dbReference type="Gene3D" id="3.40.50.2300">
    <property type="match status" value="1"/>
</dbReference>
<evidence type="ECO:0000259" key="21">
    <source>
        <dbReference type="PROSITE" id="PS50112"/>
    </source>
</evidence>
<evidence type="ECO:0000313" key="25">
    <source>
        <dbReference type="Proteomes" id="UP000193355"/>
    </source>
</evidence>
<dbReference type="GO" id="GO:0005524">
    <property type="term" value="F:ATP binding"/>
    <property type="evidence" value="ECO:0007669"/>
    <property type="project" value="UniProtKB-KW"/>
</dbReference>
<dbReference type="GO" id="GO:0005886">
    <property type="term" value="C:plasma membrane"/>
    <property type="evidence" value="ECO:0007669"/>
    <property type="project" value="UniProtKB-SubCell"/>
</dbReference>
<dbReference type="InterPro" id="IPR004358">
    <property type="entry name" value="Sig_transdc_His_kin-like_C"/>
</dbReference>
<keyword evidence="8" id="KW-0547">Nucleotide-binding</keyword>
<comment type="catalytic activity">
    <reaction evidence="1">
        <text>ATP + protein L-histidine = ADP + protein N-phospho-L-histidine.</text>
        <dbReference type="EC" id="2.7.13.3"/>
    </reaction>
</comment>